<name>A0A2T7SXD9_9ACTN</name>
<sequence length="30" mass="3210">MTPEAKHQAWFVVAVCTLGLTIALAVGLRL</sequence>
<proteinExistence type="predicted"/>
<keyword evidence="2" id="KW-1185">Reference proteome</keyword>
<dbReference type="Proteomes" id="UP000245992">
    <property type="component" value="Unassembled WGS sequence"/>
</dbReference>
<evidence type="ECO:0000313" key="2">
    <source>
        <dbReference type="Proteomes" id="UP000245992"/>
    </source>
</evidence>
<accession>A0A2T7SXD9</accession>
<gene>
    <name evidence="1" type="ORF">Y717_23280</name>
</gene>
<protein>
    <submittedName>
        <fullName evidence="1">Uncharacterized protein</fullName>
    </submittedName>
</protein>
<dbReference type="AlphaFoldDB" id="A0A2T7SXD9"/>
<evidence type="ECO:0000313" key="1">
    <source>
        <dbReference type="EMBL" id="PVE07566.1"/>
    </source>
</evidence>
<comment type="caution">
    <text evidence="1">The sequence shown here is derived from an EMBL/GenBank/DDBJ whole genome shotgun (WGS) entry which is preliminary data.</text>
</comment>
<organism evidence="1 2">
    <name type="scientific">Streptomyces scopuliridis RB72</name>
    <dbReference type="NCBI Taxonomy" id="1440053"/>
    <lineage>
        <taxon>Bacteria</taxon>
        <taxon>Bacillati</taxon>
        <taxon>Actinomycetota</taxon>
        <taxon>Actinomycetes</taxon>
        <taxon>Kitasatosporales</taxon>
        <taxon>Streptomycetaceae</taxon>
        <taxon>Streptomyces</taxon>
    </lineage>
</organism>
<dbReference type="EMBL" id="AZSP01000275">
    <property type="protein sequence ID" value="PVE07566.1"/>
    <property type="molecule type" value="Genomic_DNA"/>
</dbReference>
<reference evidence="1 2" key="1">
    <citation type="submission" date="2013-12" db="EMBL/GenBank/DDBJ databases">
        <title>Annotated genome of Streptomyces scopuliridis.</title>
        <authorList>
            <person name="Olson J.B."/>
        </authorList>
    </citation>
    <scope>NUCLEOTIDE SEQUENCE [LARGE SCALE GENOMIC DNA]</scope>
    <source>
        <strain evidence="1 2">RB72</strain>
    </source>
</reference>